<feature type="transmembrane region" description="Helical" evidence="1">
    <location>
        <begin position="61"/>
        <end position="83"/>
    </location>
</feature>
<reference evidence="3" key="1">
    <citation type="submission" date="2021-02" db="EMBL/GenBank/DDBJ databases">
        <title>Fulvivirga sp. S481 isolated from sea water.</title>
        <authorList>
            <person name="Bae S.S."/>
            <person name="Baek K."/>
        </authorList>
    </citation>
    <scope>NUCLEOTIDE SEQUENCE</scope>
    <source>
        <strain evidence="3">S481</strain>
    </source>
</reference>
<keyword evidence="1" id="KW-1133">Transmembrane helix</keyword>
<dbReference type="PANTHER" id="PTHR34220">
    <property type="entry name" value="SENSOR HISTIDINE KINASE YPDA"/>
    <property type="match status" value="1"/>
</dbReference>
<dbReference type="GO" id="GO:0016020">
    <property type="term" value="C:membrane"/>
    <property type="evidence" value="ECO:0007669"/>
    <property type="project" value="InterPro"/>
</dbReference>
<keyword evidence="1" id="KW-0812">Transmembrane</keyword>
<feature type="transmembrane region" description="Helical" evidence="1">
    <location>
        <begin position="20"/>
        <end position="40"/>
    </location>
</feature>
<dbReference type="PANTHER" id="PTHR34220:SF7">
    <property type="entry name" value="SENSOR HISTIDINE KINASE YPDA"/>
    <property type="match status" value="1"/>
</dbReference>
<evidence type="ECO:0000259" key="2">
    <source>
        <dbReference type="Pfam" id="PF06580"/>
    </source>
</evidence>
<evidence type="ECO:0000256" key="1">
    <source>
        <dbReference type="SAM" id="Phobius"/>
    </source>
</evidence>
<dbReference type="InterPro" id="IPR036890">
    <property type="entry name" value="HATPase_C_sf"/>
</dbReference>
<feature type="domain" description="Signal transduction histidine kinase internal region" evidence="2">
    <location>
        <begin position="138"/>
        <end position="216"/>
    </location>
</feature>
<dbReference type="Pfam" id="PF06580">
    <property type="entry name" value="His_kinase"/>
    <property type="match status" value="1"/>
</dbReference>
<organism evidence="3 4">
    <name type="scientific">Fulvivirga lutea</name>
    <dbReference type="NCBI Taxonomy" id="2810512"/>
    <lineage>
        <taxon>Bacteria</taxon>
        <taxon>Pseudomonadati</taxon>
        <taxon>Bacteroidota</taxon>
        <taxon>Cytophagia</taxon>
        <taxon>Cytophagales</taxon>
        <taxon>Fulvivirgaceae</taxon>
        <taxon>Fulvivirga</taxon>
    </lineage>
</organism>
<name>A0A974WJG6_9BACT</name>
<accession>A0A974WJG6</accession>
<proteinExistence type="predicted"/>
<evidence type="ECO:0000313" key="3">
    <source>
        <dbReference type="EMBL" id="QSE99330.1"/>
    </source>
</evidence>
<dbReference type="GO" id="GO:0000155">
    <property type="term" value="F:phosphorelay sensor kinase activity"/>
    <property type="evidence" value="ECO:0007669"/>
    <property type="project" value="InterPro"/>
</dbReference>
<dbReference type="KEGG" id="fuv:JR347_04430"/>
<dbReference type="SUPFAM" id="SSF55874">
    <property type="entry name" value="ATPase domain of HSP90 chaperone/DNA topoisomerase II/histidine kinase"/>
    <property type="match status" value="1"/>
</dbReference>
<dbReference type="AlphaFoldDB" id="A0A974WJG6"/>
<dbReference type="EMBL" id="CP070608">
    <property type="protein sequence ID" value="QSE99330.1"/>
    <property type="molecule type" value="Genomic_DNA"/>
</dbReference>
<evidence type="ECO:0000313" key="4">
    <source>
        <dbReference type="Proteomes" id="UP000662783"/>
    </source>
</evidence>
<keyword evidence="3" id="KW-0808">Transferase</keyword>
<dbReference type="Gene3D" id="3.30.565.10">
    <property type="entry name" value="Histidine kinase-like ATPase, C-terminal domain"/>
    <property type="match status" value="1"/>
</dbReference>
<keyword evidence="4" id="KW-1185">Reference proteome</keyword>
<dbReference type="InterPro" id="IPR010559">
    <property type="entry name" value="Sig_transdc_His_kin_internal"/>
</dbReference>
<protein>
    <submittedName>
        <fullName evidence="3">Histidine kinase</fullName>
    </submittedName>
</protein>
<dbReference type="Proteomes" id="UP000662783">
    <property type="component" value="Chromosome"/>
</dbReference>
<dbReference type="InterPro" id="IPR050640">
    <property type="entry name" value="Bact_2-comp_sensor_kinase"/>
</dbReference>
<keyword evidence="3" id="KW-0418">Kinase</keyword>
<feature type="transmembrane region" description="Helical" evidence="1">
    <location>
        <begin position="103"/>
        <end position="121"/>
    </location>
</feature>
<gene>
    <name evidence="3" type="ORF">JR347_04430</name>
</gene>
<keyword evidence="1" id="KW-0472">Membrane</keyword>
<sequence>MFAIVQILGFLLLGDVRLSIYQIAFWFLEAGLFLVTTHLFRSFIIKRKWLSYNMSKLIPRVILAVIILASVVYILRMAIAMPLNMYNPNVAWRMTNFLGLSSVYALIFFLWSVLYFIYHYFERYNTSLKHEAAMNEIELNNLKSQLNPHFIFNALNSIRALVDENPKKSKNSITQLSNILRNSLVTDKKKLTSFNEELKIVKDYLGLETIRFEERLKTSFEIHPDSNMFQVPPLMLQTLVENGVKHGISKLKEGGFVKLKTSVTDNEFIIQIRNSGTYKLNGVSKNKPGLGLKNTRHRLELLYGDKARVEIRNESKNIVLTELIIPNNESINN</sequence>